<dbReference type="EMBL" id="JAIXCQ010000003">
    <property type="protein sequence ID" value="MCA5892847.1"/>
    <property type="molecule type" value="Genomic_DNA"/>
</dbReference>
<feature type="transmembrane region" description="Helical" evidence="2">
    <location>
        <begin position="1042"/>
        <end position="1066"/>
    </location>
</feature>
<sequence length="1116" mass="113702">MFRLARLSLANRAVVALATMAILVFGVMSLGSLKQELIPSLELPAGAVVAVYPGASPEVVEERVTEPIEAAAQSVEGIESLGSTASTGSSVTTVQFVYGTDMDSATQRLQTAITRMQSQLPEDVEPQVVTGSLDDLPVIQLAAAGADDSLDPADLADTVETVVVPALEDLDDVRSVAVTGGETEQVLVDVDTEKLAEAGLTTQDVADVLKDNGVVLPAGTITADDVTYSVQAGSGIDSLADLRALPLVVDPAAAAAAGAATAGDTTGDATGGTTGETGDGEAAPPTDPRVPQAPEPVALEDVATVEVAPVEATSFSRLDGEPSLGVAITKTPDGNTVEVSHAVQDALDDLAGELSAAGVTTAVVFDQAPFIEESIEGLATEGGLGLVFAVLVILFFLMSLRSTLVSAVSIPVSLAATFLVMNVTGYTLNILTLGALTISIGRVVDDAIVVIENIKRHLSYGEEKKAAILTAVREVGGAIAASTICTVAVFAPIALVGGMVGELFRPFAMTVAIAMLASLVVALTIVPVLAYWFVKTPAVAASQAEAEQVREAAEAKERRGLWQRAYVPTLGAALRLPWVTLVVAVAVLGGTLALVPRLETNFIGDSGQDTVTVTQTFSTGASLEAQDAAATEVEDALADVDAVAGVQTTVGTADAAQAAFFGGGSTPTASFSITLDPDADGVAAQEEVRAAVEPLVGGVTTDVSVAGGDSGFGSSSVDLVVTSHDEAALADAADQVTAAVTDLDGVAEVSNDLAAAQQVVQVTVDREAAAELGLTETQVSGIVAGAMSPEQTAGEVDLGDGPTDVVVVSGEAPATQAEIEDLEVPTAAGMVPLTDVAAVEKVDVPTSISRTDSERSATVSVTPETQDVGTLSADITAAVDGLELPAGANVEIGGVAADQADAFADLGLALLAAIAIVYLVMVATFGSLVQPLILLVSVPFSATGALLALLATDTPLGVPALIGVLMLVGIVVSNAIVLIDLINQYRDPAKGHPRSLDEAVREGSRKRLRPIVMTALATIFALTPMAVGLTGGGAFISQPLALVVIGGLISSTLLTLFVVPVLYTLIERRRDRRREKQEARAARRAEKAATRAAEKAERDRVEARLAESKAASSDPA</sequence>
<dbReference type="SUPFAM" id="SSF82714">
    <property type="entry name" value="Multidrug efflux transporter AcrB TolC docking domain, DN and DC subdomains"/>
    <property type="match status" value="2"/>
</dbReference>
<name>A0ABS7ZCT8_9MICO</name>
<keyword evidence="2" id="KW-0812">Transmembrane</keyword>
<dbReference type="Gene3D" id="3.30.2090.10">
    <property type="entry name" value="Multidrug efflux transporter AcrB TolC docking domain, DN and DC subdomains"/>
    <property type="match status" value="3"/>
</dbReference>
<feature type="transmembrane region" description="Helical" evidence="2">
    <location>
        <begin position="576"/>
        <end position="595"/>
    </location>
</feature>
<feature type="transmembrane region" description="Helical" evidence="2">
    <location>
        <begin position="378"/>
        <end position="397"/>
    </location>
</feature>
<comment type="caution">
    <text evidence="4">The sequence shown here is derived from an EMBL/GenBank/DDBJ whole genome shotgun (WGS) entry which is preliminary data.</text>
</comment>
<proteinExistence type="predicted"/>
<gene>
    <name evidence="4" type="ORF">LEP48_05690</name>
</gene>
<feature type="domain" description="SSD" evidence="3">
    <location>
        <begin position="378"/>
        <end position="532"/>
    </location>
</feature>
<feature type="region of interest" description="Disordered" evidence="1">
    <location>
        <begin position="258"/>
        <end position="292"/>
    </location>
</feature>
<dbReference type="RefSeq" id="WP_225564609.1">
    <property type="nucleotide sequence ID" value="NZ_JAIXCQ010000003.1"/>
</dbReference>
<evidence type="ECO:0000313" key="4">
    <source>
        <dbReference type="EMBL" id="MCA5892847.1"/>
    </source>
</evidence>
<evidence type="ECO:0000259" key="3">
    <source>
        <dbReference type="PROSITE" id="PS50156"/>
    </source>
</evidence>
<feature type="transmembrane region" description="Helical" evidence="2">
    <location>
        <begin position="404"/>
        <end position="424"/>
    </location>
</feature>
<dbReference type="SUPFAM" id="SSF82866">
    <property type="entry name" value="Multidrug efflux transporter AcrB transmembrane domain"/>
    <property type="match status" value="2"/>
</dbReference>
<feature type="transmembrane region" description="Helical" evidence="2">
    <location>
        <begin position="958"/>
        <end position="982"/>
    </location>
</feature>
<dbReference type="PRINTS" id="PR00702">
    <property type="entry name" value="ACRIFLAVINRP"/>
</dbReference>
<feature type="compositionally biased region" description="Basic and acidic residues" evidence="1">
    <location>
        <begin position="1073"/>
        <end position="1107"/>
    </location>
</feature>
<evidence type="ECO:0000313" key="5">
    <source>
        <dbReference type="Proteomes" id="UP001319870"/>
    </source>
</evidence>
<dbReference type="Pfam" id="PF00873">
    <property type="entry name" value="ACR_tran"/>
    <property type="match status" value="2"/>
</dbReference>
<dbReference type="InterPro" id="IPR000731">
    <property type="entry name" value="SSD"/>
</dbReference>
<keyword evidence="5" id="KW-1185">Reference proteome</keyword>
<dbReference type="Gene3D" id="3.30.70.1430">
    <property type="entry name" value="Multidrug efflux transporter AcrB pore domain"/>
    <property type="match status" value="2"/>
</dbReference>
<dbReference type="PANTHER" id="PTHR32063">
    <property type="match status" value="1"/>
</dbReference>
<reference evidence="4 5" key="1">
    <citation type="submission" date="2021-09" db="EMBL/GenBank/DDBJ databases">
        <title>Isoptericola luteus sp. nov., a novel bacterium isolated from Harbin, the capital city of Heilongjiang province.</title>
        <authorList>
            <person name="Li J."/>
        </authorList>
    </citation>
    <scope>NUCLEOTIDE SEQUENCE [LARGE SCALE GENOMIC DNA]</scope>
    <source>
        <strain evidence="4 5">NEAU-Y5</strain>
    </source>
</reference>
<dbReference type="InterPro" id="IPR027463">
    <property type="entry name" value="AcrB_DN_DC_subdom"/>
</dbReference>
<keyword evidence="2" id="KW-0472">Membrane</keyword>
<dbReference type="Proteomes" id="UP001319870">
    <property type="component" value="Unassembled WGS sequence"/>
</dbReference>
<feature type="compositionally biased region" description="Low complexity" evidence="1">
    <location>
        <begin position="258"/>
        <end position="268"/>
    </location>
</feature>
<keyword evidence="2" id="KW-1133">Transmembrane helix</keyword>
<dbReference type="Gene3D" id="3.30.70.1440">
    <property type="entry name" value="Multidrug efflux transporter AcrB pore domain"/>
    <property type="match status" value="1"/>
</dbReference>
<feature type="transmembrane region" description="Helical" evidence="2">
    <location>
        <begin position="507"/>
        <end position="534"/>
    </location>
</feature>
<protein>
    <submittedName>
        <fullName evidence="4">Efflux RND transporter permease subunit</fullName>
    </submittedName>
</protein>
<feature type="transmembrane region" description="Helical" evidence="2">
    <location>
        <begin position="430"/>
        <end position="454"/>
    </location>
</feature>
<feature type="region of interest" description="Disordered" evidence="1">
    <location>
        <begin position="1073"/>
        <end position="1116"/>
    </location>
</feature>
<feature type="transmembrane region" description="Helical" evidence="2">
    <location>
        <begin position="932"/>
        <end position="952"/>
    </location>
</feature>
<organism evidence="4 5">
    <name type="scientific">Isoptericola luteus</name>
    <dbReference type="NCBI Taxonomy" id="2879484"/>
    <lineage>
        <taxon>Bacteria</taxon>
        <taxon>Bacillati</taxon>
        <taxon>Actinomycetota</taxon>
        <taxon>Actinomycetes</taxon>
        <taxon>Micrococcales</taxon>
        <taxon>Promicromonosporaceae</taxon>
        <taxon>Isoptericola</taxon>
    </lineage>
</organism>
<dbReference type="Gene3D" id="1.20.1640.10">
    <property type="entry name" value="Multidrug efflux transporter AcrB transmembrane domain"/>
    <property type="match status" value="3"/>
</dbReference>
<evidence type="ECO:0000256" key="2">
    <source>
        <dbReference type="SAM" id="Phobius"/>
    </source>
</evidence>
<dbReference type="InterPro" id="IPR001036">
    <property type="entry name" value="Acrflvin-R"/>
</dbReference>
<evidence type="ECO:0000256" key="1">
    <source>
        <dbReference type="SAM" id="MobiDB-lite"/>
    </source>
</evidence>
<dbReference type="PROSITE" id="PS50156">
    <property type="entry name" value="SSD"/>
    <property type="match status" value="1"/>
</dbReference>
<feature type="transmembrane region" description="Helical" evidence="2">
    <location>
        <begin position="1011"/>
        <end position="1036"/>
    </location>
</feature>
<feature type="transmembrane region" description="Helical" evidence="2">
    <location>
        <begin position="906"/>
        <end position="925"/>
    </location>
</feature>
<dbReference type="SUPFAM" id="SSF82693">
    <property type="entry name" value="Multidrug efflux transporter AcrB pore domain, PN1, PN2, PC1 and PC2 subdomains"/>
    <property type="match status" value="2"/>
</dbReference>
<dbReference type="Gene3D" id="3.30.70.1320">
    <property type="entry name" value="Multidrug efflux transporter AcrB pore domain like"/>
    <property type="match status" value="2"/>
</dbReference>
<accession>A0ABS7ZCT8</accession>
<dbReference type="PANTHER" id="PTHR32063:SF0">
    <property type="entry name" value="SWARMING MOTILITY PROTEIN SWRC"/>
    <property type="match status" value="1"/>
</dbReference>
<feature type="transmembrane region" description="Helical" evidence="2">
    <location>
        <begin position="475"/>
        <end position="495"/>
    </location>
</feature>